<protein>
    <submittedName>
        <fullName evidence="3">Uncharacterized protein</fullName>
    </submittedName>
</protein>
<keyword evidence="2" id="KW-0812">Transmembrane</keyword>
<name>A0A1E5FE22_VIBSP</name>
<evidence type="ECO:0000256" key="2">
    <source>
        <dbReference type="SAM" id="Phobius"/>
    </source>
</evidence>
<dbReference type="Proteomes" id="UP000094802">
    <property type="component" value="Unassembled WGS sequence"/>
</dbReference>
<evidence type="ECO:0000313" key="3">
    <source>
        <dbReference type="EMBL" id="OEF87760.1"/>
    </source>
</evidence>
<feature type="coiled-coil region" evidence="1">
    <location>
        <begin position="8"/>
        <end position="59"/>
    </location>
</feature>
<keyword evidence="2" id="KW-0472">Membrane</keyword>
<dbReference type="RefSeq" id="WP_019824346.1">
    <property type="nucleotide sequence ID" value="NZ_AJZD02000283.1"/>
</dbReference>
<gene>
    <name evidence="3" type="ORF">A142_23355</name>
</gene>
<reference evidence="3 4" key="1">
    <citation type="journal article" date="2012" name="Science">
        <title>Ecological populations of bacteria act as socially cohesive units of antibiotic production and resistance.</title>
        <authorList>
            <person name="Cordero O.X."/>
            <person name="Wildschutte H."/>
            <person name="Kirkup B."/>
            <person name="Proehl S."/>
            <person name="Ngo L."/>
            <person name="Hussain F."/>
            <person name="Le Roux F."/>
            <person name="Mincer T."/>
            <person name="Polz M.F."/>
        </authorList>
    </citation>
    <scope>NUCLEOTIDE SEQUENCE [LARGE SCALE GENOMIC DNA]</scope>
    <source>
        <strain evidence="3 4">12E03</strain>
    </source>
</reference>
<sequence>MCEKQKRIEELEKENADLYQTLSNTYKLNAEGRKFEAEREKLNAEEQKFEAERERLLIDTMKMVRDIKYQPILLITPLVVSLIALVAAIAK</sequence>
<dbReference type="EMBL" id="AJZD02000283">
    <property type="protein sequence ID" value="OEF87760.1"/>
    <property type="molecule type" value="Genomic_DNA"/>
</dbReference>
<keyword evidence="1" id="KW-0175">Coiled coil</keyword>
<feature type="transmembrane region" description="Helical" evidence="2">
    <location>
        <begin position="71"/>
        <end position="90"/>
    </location>
</feature>
<dbReference type="AlphaFoldDB" id="A0A1E5FE22"/>
<organism evidence="3 4">
    <name type="scientific">Vibrio splendidus 12E03</name>
    <dbReference type="NCBI Taxonomy" id="1191305"/>
    <lineage>
        <taxon>Bacteria</taxon>
        <taxon>Pseudomonadati</taxon>
        <taxon>Pseudomonadota</taxon>
        <taxon>Gammaproteobacteria</taxon>
        <taxon>Vibrionales</taxon>
        <taxon>Vibrionaceae</taxon>
        <taxon>Vibrio</taxon>
    </lineage>
</organism>
<evidence type="ECO:0000313" key="4">
    <source>
        <dbReference type="Proteomes" id="UP000094802"/>
    </source>
</evidence>
<accession>A0A1E5FE22</accession>
<evidence type="ECO:0000256" key="1">
    <source>
        <dbReference type="SAM" id="Coils"/>
    </source>
</evidence>
<comment type="caution">
    <text evidence="3">The sequence shown here is derived from an EMBL/GenBank/DDBJ whole genome shotgun (WGS) entry which is preliminary data.</text>
</comment>
<keyword evidence="2" id="KW-1133">Transmembrane helix</keyword>
<proteinExistence type="predicted"/>